<dbReference type="AlphaFoldDB" id="A0A9N9XN37"/>
<proteinExistence type="predicted"/>
<accession>A0A9N9XN37</accession>
<dbReference type="PROSITE" id="PS50222">
    <property type="entry name" value="EF_HAND_2"/>
    <property type="match status" value="1"/>
</dbReference>
<dbReference type="PANTHER" id="PTHR46763">
    <property type="entry name" value="DYNEIN REGULATORY COMPLEX PROTEIN 8"/>
    <property type="match status" value="1"/>
</dbReference>
<dbReference type="SUPFAM" id="SSF47473">
    <property type="entry name" value="EF-hand"/>
    <property type="match status" value="1"/>
</dbReference>
<gene>
    <name evidence="3" type="ORF">PHYEVI_LOCUS5464</name>
</gene>
<evidence type="ECO:0000313" key="4">
    <source>
        <dbReference type="Proteomes" id="UP001153712"/>
    </source>
</evidence>
<dbReference type="EMBL" id="OU900095">
    <property type="protein sequence ID" value="CAG9859088.1"/>
    <property type="molecule type" value="Genomic_DNA"/>
</dbReference>
<dbReference type="GO" id="GO:0005509">
    <property type="term" value="F:calcium ion binding"/>
    <property type="evidence" value="ECO:0007669"/>
    <property type="project" value="InterPro"/>
</dbReference>
<dbReference type="OrthoDB" id="10260307at2759"/>
<dbReference type="InterPro" id="IPR002048">
    <property type="entry name" value="EF_hand_dom"/>
</dbReference>
<reference evidence="3" key="1">
    <citation type="submission" date="2022-01" db="EMBL/GenBank/DDBJ databases">
        <authorList>
            <person name="King R."/>
        </authorList>
    </citation>
    <scope>NUCLEOTIDE SEQUENCE</scope>
</reference>
<name>A0A9N9XN37_PHYSR</name>
<dbReference type="FunFam" id="1.10.238.10:FF:000001">
    <property type="entry name" value="Calmodulin 1"/>
    <property type="match status" value="1"/>
</dbReference>
<dbReference type="InterPro" id="IPR011992">
    <property type="entry name" value="EF-hand-dom_pair"/>
</dbReference>
<evidence type="ECO:0000259" key="2">
    <source>
        <dbReference type="PROSITE" id="PS50222"/>
    </source>
</evidence>
<feature type="region of interest" description="Disordered" evidence="1">
    <location>
        <begin position="1"/>
        <end position="25"/>
    </location>
</feature>
<evidence type="ECO:0000313" key="3">
    <source>
        <dbReference type="EMBL" id="CAG9859088.1"/>
    </source>
</evidence>
<feature type="domain" description="EF-hand" evidence="2">
    <location>
        <begin position="112"/>
        <end position="147"/>
    </location>
</feature>
<protein>
    <recommendedName>
        <fullName evidence="2">EF-hand domain-containing protein</fullName>
    </recommendedName>
</protein>
<dbReference type="Gene3D" id="1.10.238.10">
    <property type="entry name" value="EF-hand"/>
    <property type="match status" value="2"/>
</dbReference>
<evidence type="ECO:0000256" key="1">
    <source>
        <dbReference type="SAM" id="MobiDB-lite"/>
    </source>
</evidence>
<keyword evidence="4" id="KW-1185">Reference proteome</keyword>
<dbReference type="Proteomes" id="UP001153712">
    <property type="component" value="Chromosome 2"/>
</dbReference>
<sequence length="217" mass="24502">MAEQPSSIVPAAAGAPPPPGPDEEDEKIVPLETELDKKIAEIFFVFDVENMQMCELRDVSTILRGLGMCPTEQEVNEIIEEVEHPRLPGNVHLRHFLPVVVDCFIEHKFEPERPEELLEAFRVLDPLGKGFISKQDLIIFMTQYGEPLSQDEIDEMLELAIDPLSNTCPYHYYINQIIYEPSGPDNVYAISDVIEAEKAAIRAAEEARRKFFFGGGN</sequence>
<dbReference type="PANTHER" id="PTHR46763:SF1">
    <property type="entry name" value="DYNEIN REGULATORY COMPLEX PROTEIN 8"/>
    <property type="match status" value="1"/>
</dbReference>
<organism evidence="3 4">
    <name type="scientific">Phyllotreta striolata</name>
    <name type="common">Striped flea beetle</name>
    <name type="synonym">Crioceris striolata</name>
    <dbReference type="NCBI Taxonomy" id="444603"/>
    <lineage>
        <taxon>Eukaryota</taxon>
        <taxon>Metazoa</taxon>
        <taxon>Ecdysozoa</taxon>
        <taxon>Arthropoda</taxon>
        <taxon>Hexapoda</taxon>
        <taxon>Insecta</taxon>
        <taxon>Pterygota</taxon>
        <taxon>Neoptera</taxon>
        <taxon>Endopterygota</taxon>
        <taxon>Coleoptera</taxon>
        <taxon>Polyphaga</taxon>
        <taxon>Cucujiformia</taxon>
        <taxon>Chrysomeloidea</taxon>
        <taxon>Chrysomelidae</taxon>
        <taxon>Galerucinae</taxon>
        <taxon>Alticini</taxon>
        <taxon>Phyllotreta</taxon>
    </lineage>
</organism>